<comment type="caution">
    <text evidence="2">The sequence shown here is derived from an EMBL/GenBank/DDBJ whole genome shotgun (WGS) entry which is preliminary data.</text>
</comment>
<dbReference type="PATRIC" id="fig|45067.4.peg.2513"/>
<dbReference type="AlphaFoldDB" id="A0A0W0VG79"/>
<organism evidence="2 3">
    <name type="scientific">Legionella lansingensis</name>
    <dbReference type="NCBI Taxonomy" id="45067"/>
    <lineage>
        <taxon>Bacteria</taxon>
        <taxon>Pseudomonadati</taxon>
        <taxon>Pseudomonadota</taxon>
        <taxon>Gammaproteobacteria</taxon>
        <taxon>Legionellales</taxon>
        <taxon>Legionellaceae</taxon>
        <taxon>Legionella</taxon>
    </lineage>
</organism>
<keyword evidence="3" id="KW-1185">Reference proteome</keyword>
<protein>
    <submittedName>
        <fullName evidence="2">Uncharacterized protein</fullName>
    </submittedName>
</protein>
<sequence length="88" mass="10171">MIACALIRPTHENMEVDLYVNVCVTEQTILSSNHKLWDVIAPSHFYKSFLLFTASLVQLAQIFYSFIHMRKLVAAFKKKVAPVLVQFR</sequence>
<keyword evidence="1" id="KW-1133">Transmembrane helix</keyword>
<dbReference type="Proteomes" id="UP000054869">
    <property type="component" value="Unassembled WGS sequence"/>
</dbReference>
<name>A0A0W0VG79_9GAMM</name>
<proteinExistence type="predicted"/>
<evidence type="ECO:0000256" key="1">
    <source>
        <dbReference type="SAM" id="Phobius"/>
    </source>
</evidence>
<keyword evidence="1" id="KW-0472">Membrane</keyword>
<gene>
    <name evidence="2" type="ORF">Llan_2393</name>
</gene>
<reference evidence="2 3" key="1">
    <citation type="submission" date="2015-11" db="EMBL/GenBank/DDBJ databases">
        <title>Genomic analysis of 38 Legionella species identifies large and diverse effector repertoires.</title>
        <authorList>
            <person name="Burstein D."/>
            <person name="Amaro F."/>
            <person name="Zusman T."/>
            <person name="Lifshitz Z."/>
            <person name="Cohen O."/>
            <person name="Gilbert J.A."/>
            <person name="Pupko T."/>
            <person name="Shuman H.A."/>
            <person name="Segal G."/>
        </authorList>
    </citation>
    <scope>NUCLEOTIDE SEQUENCE [LARGE SCALE GENOMIC DNA]</scope>
    <source>
        <strain evidence="2 3">ATCC 49751</strain>
    </source>
</reference>
<feature type="transmembrane region" description="Helical" evidence="1">
    <location>
        <begin position="45"/>
        <end position="67"/>
    </location>
</feature>
<accession>A0A0W0VG79</accession>
<evidence type="ECO:0000313" key="3">
    <source>
        <dbReference type="Proteomes" id="UP000054869"/>
    </source>
</evidence>
<keyword evidence="1" id="KW-0812">Transmembrane</keyword>
<dbReference type="EMBL" id="LNYI01000057">
    <property type="protein sequence ID" value="KTD18790.1"/>
    <property type="molecule type" value="Genomic_DNA"/>
</dbReference>
<evidence type="ECO:0000313" key="2">
    <source>
        <dbReference type="EMBL" id="KTD18790.1"/>
    </source>
</evidence>